<dbReference type="PANTHER" id="PTHR42973">
    <property type="entry name" value="BINDING OXIDOREDUCTASE, PUTATIVE (AFU_ORTHOLOGUE AFUA_1G17690)-RELATED"/>
    <property type="match status" value="1"/>
</dbReference>
<evidence type="ECO:0000256" key="2">
    <source>
        <dbReference type="ARBA" id="ARBA00022630"/>
    </source>
</evidence>
<dbReference type="GO" id="GO:0016491">
    <property type="term" value="F:oxidoreductase activity"/>
    <property type="evidence" value="ECO:0007669"/>
    <property type="project" value="UniProtKB-KW"/>
</dbReference>
<evidence type="ECO:0000313" key="8">
    <source>
        <dbReference type="Proteomes" id="UP000799437"/>
    </source>
</evidence>
<keyword evidence="5" id="KW-0732">Signal</keyword>
<feature type="chain" id="PRO_5025407928" evidence="5">
    <location>
        <begin position="18"/>
        <end position="495"/>
    </location>
</feature>
<protein>
    <submittedName>
        <fullName evidence="7">FAD linked oxidase-like protein</fullName>
    </submittedName>
</protein>
<evidence type="ECO:0000313" key="7">
    <source>
        <dbReference type="EMBL" id="KAF2753655.1"/>
    </source>
</evidence>
<keyword evidence="3" id="KW-0274">FAD</keyword>
<dbReference type="PANTHER" id="PTHR42973:SF54">
    <property type="entry name" value="FAD-BINDING PCMH-TYPE DOMAIN-CONTAINING PROTEIN"/>
    <property type="match status" value="1"/>
</dbReference>
<dbReference type="GeneID" id="54489820"/>
<keyword evidence="8" id="KW-1185">Reference proteome</keyword>
<feature type="signal peptide" evidence="5">
    <location>
        <begin position="1"/>
        <end position="17"/>
    </location>
</feature>
<dbReference type="InterPro" id="IPR016169">
    <property type="entry name" value="FAD-bd_PCMH_sub2"/>
</dbReference>
<sequence>MIWTSLFLGIISGMVLAAGSISKLSPSAKSACSELAHTLDGGDGSIVNTPPLSTTSVEINWSQSCIFNSSCIVRAHNAEHVSTALAIIVQHEAKFAVRSGGHSPNPGFAGIADPGVLISLENFLQVTLNEDKSVASIGPGTRWGQVYDTLDPAGLAVVGGRLPYVGTAGLVLGGGFSHFSGEFGMAVDNVRNFEVVLANSSIVDANADENVELFWALKGGGPNFGIVTRFDLNTITVRDIWYSIRAYAVESADHVLDTHAAWQMDGGRDPKATVALVISLDVITLVLVYSEPVQNPPAFAAWDNLSTAAVPVPPTLGTVASLTNTLGGSFELLPQRHDYRGVSSKVDAQLYKDVYAHWLPAALATRERTGANQTFSLQPVPANIAAVGVTNGGNALGIPAVDHQWWTTLIDWNNAVDDDDVCSASFSTTEMWTSLSRERGLDVNYIFMNDASRDQNPLSTQGAENLGKLRSIAGAYDPSGIFQRLQKDGFLLSKA</sequence>
<evidence type="ECO:0000256" key="3">
    <source>
        <dbReference type="ARBA" id="ARBA00022827"/>
    </source>
</evidence>
<dbReference type="InterPro" id="IPR016166">
    <property type="entry name" value="FAD-bd_PCMH"/>
</dbReference>
<evidence type="ECO:0000256" key="1">
    <source>
        <dbReference type="ARBA" id="ARBA00005466"/>
    </source>
</evidence>
<dbReference type="Gene3D" id="3.30.465.10">
    <property type="match status" value="1"/>
</dbReference>
<dbReference type="InterPro" id="IPR050416">
    <property type="entry name" value="FAD-linked_Oxidoreductase"/>
</dbReference>
<proteinExistence type="inferred from homology"/>
<dbReference type="InterPro" id="IPR036318">
    <property type="entry name" value="FAD-bd_PCMH-like_sf"/>
</dbReference>
<name>A0A6A6VU24_9PEZI</name>
<dbReference type="Pfam" id="PF01565">
    <property type="entry name" value="FAD_binding_4"/>
    <property type="match status" value="1"/>
</dbReference>
<dbReference type="Proteomes" id="UP000799437">
    <property type="component" value="Unassembled WGS sequence"/>
</dbReference>
<dbReference type="EMBL" id="ML996583">
    <property type="protein sequence ID" value="KAF2753655.1"/>
    <property type="molecule type" value="Genomic_DNA"/>
</dbReference>
<dbReference type="SUPFAM" id="SSF56176">
    <property type="entry name" value="FAD-binding/transporter-associated domain-like"/>
    <property type="match status" value="1"/>
</dbReference>
<dbReference type="GO" id="GO:0071949">
    <property type="term" value="F:FAD binding"/>
    <property type="evidence" value="ECO:0007669"/>
    <property type="project" value="InterPro"/>
</dbReference>
<evidence type="ECO:0000256" key="5">
    <source>
        <dbReference type="SAM" id="SignalP"/>
    </source>
</evidence>
<feature type="domain" description="FAD-binding PCMH-type" evidence="6">
    <location>
        <begin position="65"/>
        <end position="237"/>
    </location>
</feature>
<comment type="similarity">
    <text evidence="1">Belongs to the oxygen-dependent FAD-linked oxidoreductase family.</text>
</comment>
<keyword evidence="2" id="KW-0285">Flavoprotein</keyword>
<dbReference type="RefSeq" id="XP_033596106.1">
    <property type="nucleotide sequence ID" value="XM_033748766.1"/>
</dbReference>
<dbReference type="OrthoDB" id="2151789at2759"/>
<organism evidence="7 8">
    <name type="scientific">Pseudovirgaria hyperparasitica</name>
    <dbReference type="NCBI Taxonomy" id="470096"/>
    <lineage>
        <taxon>Eukaryota</taxon>
        <taxon>Fungi</taxon>
        <taxon>Dikarya</taxon>
        <taxon>Ascomycota</taxon>
        <taxon>Pezizomycotina</taxon>
        <taxon>Dothideomycetes</taxon>
        <taxon>Dothideomycetes incertae sedis</taxon>
        <taxon>Acrospermales</taxon>
        <taxon>Acrospermaceae</taxon>
        <taxon>Pseudovirgaria</taxon>
    </lineage>
</organism>
<dbReference type="PROSITE" id="PS51387">
    <property type="entry name" value="FAD_PCMH"/>
    <property type="match status" value="1"/>
</dbReference>
<keyword evidence="4" id="KW-0560">Oxidoreductase</keyword>
<evidence type="ECO:0000259" key="6">
    <source>
        <dbReference type="PROSITE" id="PS51387"/>
    </source>
</evidence>
<reference evidence="7" key="1">
    <citation type="journal article" date="2020" name="Stud. Mycol.">
        <title>101 Dothideomycetes genomes: a test case for predicting lifestyles and emergence of pathogens.</title>
        <authorList>
            <person name="Haridas S."/>
            <person name="Albert R."/>
            <person name="Binder M."/>
            <person name="Bloem J."/>
            <person name="Labutti K."/>
            <person name="Salamov A."/>
            <person name="Andreopoulos B."/>
            <person name="Baker S."/>
            <person name="Barry K."/>
            <person name="Bills G."/>
            <person name="Bluhm B."/>
            <person name="Cannon C."/>
            <person name="Castanera R."/>
            <person name="Culley D."/>
            <person name="Daum C."/>
            <person name="Ezra D."/>
            <person name="Gonzalez J."/>
            <person name="Henrissat B."/>
            <person name="Kuo A."/>
            <person name="Liang C."/>
            <person name="Lipzen A."/>
            <person name="Lutzoni F."/>
            <person name="Magnuson J."/>
            <person name="Mondo S."/>
            <person name="Nolan M."/>
            <person name="Ohm R."/>
            <person name="Pangilinan J."/>
            <person name="Park H.-J."/>
            <person name="Ramirez L."/>
            <person name="Alfaro M."/>
            <person name="Sun H."/>
            <person name="Tritt A."/>
            <person name="Yoshinaga Y."/>
            <person name="Zwiers L.-H."/>
            <person name="Turgeon B."/>
            <person name="Goodwin S."/>
            <person name="Spatafora J."/>
            <person name="Crous P."/>
            <person name="Grigoriev I."/>
        </authorList>
    </citation>
    <scope>NUCLEOTIDE SEQUENCE</scope>
    <source>
        <strain evidence="7">CBS 121739</strain>
    </source>
</reference>
<dbReference type="AlphaFoldDB" id="A0A6A6VU24"/>
<accession>A0A6A6VU24</accession>
<dbReference type="InterPro" id="IPR006094">
    <property type="entry name" value="Oxid_FAD_bind_N"/>
</dbReference>
<gene>
    <name evidence="7" type="ORF">EJ05DRAFT_521539</name>
</gene>
<evidence type="ECO:0000256" key="4">
    <source>
        <dbReference type="ARBA" id="ARBA00023002"/>
    </source>
</evidence>